<evidence type="ECO:0000313" key="1">
    <source>
        <dbReference type="EMBL" id="KAJ7546687.1"/>
    </source>
</evidence>
<reference evidence="2" key="1">
    <citation type="journal article" date="2024" name="Proc. Natl. Acad. Sci. U.S.A.">
        <title>Extraordinary preservation of gene collinearity over three hundred million years revealed in homosporous lycophytes.</title>
        <authorList>
            <person name="Li C."/>
            <person name="Wickell D."/>
            <person name="Kuo L.Y."/>
            <person name="Chen X."/>
            <person name="Nie B."/>
            <person name="Liao X."/>
            <person name="Peng D."/>
            <person name="Ji J."/>
            <person name="Jenkins J."/>
            <person name="Williams M."/>
            <person name="Shu S."/>
            <person name="Plott C."/>
            <person name="Barry K."/>
            <person name="Rajasekar S."/>
            <person name="Grimwood J."/>
            <person name="Han X."/>
            <person name="Sun S."/>
            <person name="Hou Z."/>
            <person name="He W."/>
            <person name="Dai G."/>
            <person name="Sun C."/>
            <person name="Schmutz J."/>
            <person name="Leebens-Mack J.H."/>
            <person name="Li F.W."/>
            <person name="Wang L."/>
        </authorList>
    </citation>
    <scope>NUCLEOTIDE SEQUENCE [LARGE SCALE GENOMIC DNA]</scope>
    <source>
        <strain evidence="2">cv. PW_Plant_1</strain>
    </source>
</reference>
<accession>A0ACC2CXF4</accession>
<sequence length="258" mass="28784">MVGYALSGLSQKPSWLGALLSEKFFVNCSDHSTAKKNERNVFCVDCSGSICQHCLASHGDHRLLQIRRYVYHDVIRLQDIQKFVDCGHVQPYIINSARVVFLNQRPQPRQSKSLGNTCETCERTLQDAYRYCSVACKVDAIFTHDKDISSLLPRCGNVHFREICSNSPILSLKSGNLELEELSPNSTLDELPSQTSSGSTANDGLVYLTTVTSTATTLQPLKKMRSSRPTTLITSSPKTVIVGYVSRRKGIPHRSPFW</sequence>
<dbReference type="Proteomes" id="UP001162992">
    <property type="component" value="Chromosome 8"/>
</dbReference>
<gene>
    <name evidence="1" type="ORF">O6H91_08G050700</name>
</gene>
<evidence type="ECO:0000313" key="2">
    <source>
        <dbReference type="Proteomes" id="UP001162992"/>
    </source>
</evidence>
<protein>
    <submittedName>
        <fullName evidence="1">Uncharacterized protein</fullName>
    </submittedName>
</protein>
<name>A0ACC2CXF4_DIPCM</name>
<keyword evidence="2" id="KW-1185">Reference proteome</keyword>
<proteinExistence type="predicted"/>
<dbReference type="EMBL" id="CM055099">
    <property type="protein sequence ID" value="KAJ7546687.1"/>
    <property type="molecule type" value="Genomic_DNA"/>
</dbReference>
<comment type="caution">
    <text evidence="1">The sequence shown here is derived from an EMBL/GenBank/DDBJ whole genome shotgun (WGS) entry which is preliminary data.</text>
</comment>
<organism evidence="1 2">
    <name type="scientific">Diphasiastrum complanatum</name>
    <name type="common">Issler's clubmoss</name>
    <name type="synonym">Lycopodium complanatum</name>
    <dbReference type="NCBI Taxonomy" id="34168"/>
    <lineage>
        <taxon>Eukaryota</taxon>
        <taxon>Viridiplantae</taxon>
        <taxon>Streptophyta</taxon>
        <taxon>Embryophyta</taxon>
        <taxon>Tracheophyta</taxon>
        <taxon>Lycopodiopsida</taxon>
        <taxon>Lycopodiales</taxon>
        <taxon>Lycopodiaceae</taxon>
        <taxon>Lycopodioideae</taxon>
        <taxon>Diphasiastrum</taxon>
    </lineage>
</organism>